<dbReference type="AlphaFoldDB" id="A0A9N9AG08"/>
<comment type="subcellular location">
    <subcellularLocation>
        <location evidence="1">Cytoplasm</location>
    </subcellularLocation>
</comment>
<feature type="compositionally biased region" description="Low complexity" evidence="5">
    <location>
        <begin position="139"/>
        <end position="156"/>
    </location>
</feature>
<dbReference type="GO" id="GO:0008047">
    <property type="term" value="F:enzyme activator activity"/>
    <property type="evidence" value="ECO:0007669"/>
    <property type="project" value="InterPro"/>
</dbReference>
<dbReference type="GO" id="GO:0006397">
    <property type="term" value="P:mRNA processing"/>
    <property type="evidence" value="ECO:0007669"/>
    <property type="project" value="UniProtKB-KW"/>
</dbReference>
<reference evidence="6" key="1">
    <citation type="submission" date="2021-06" db="EMBL/GenBank/DDBJ databases">
        <authorList>
            <person name="Kallberg Y."/>
            <person name="Tangrot J."/>
            <person name="Rosling A."/>
        </authorList>
    </citation>
    <scope>NUCLEOTIDE SEQUENCE</scope>
    <source>
        <strain evidence="6">FL130A</strain>
    </source>
</reference>
<proteinExistence type="inferred from homology"/>
<accession>A0A9N9AG08</accession>
<feature type="compositionally biased region" description="Polar residues" evidence="5">
    <location>
        <begin position="173"/>
        <end position="207"/>
    </location>
</feature>
<evidence type="ECO:0000313" key="7">
    <source>
        <dbReference type="Proteomes" id="UP000789508"/>
    </source>
</evidence>
<dbReference type="CDD" id="cd13182">
    <property type="entry name" value="EVH1-like_Dcp1"/>
    <property type="match status" value="1"/>
</dbReference>
<dbReference type="Gene3D" id="2.30.29.30">
    <property type="entry name" value="Pleckstrin-homology domain (PH domain)/Phosphotyrosine-binding domain (PTB)"/>
    <property type="match status" value="1"/>
</dbReference>
<protein>
    <submittedName>
        <fullName evidence="6">1006_t:CDS:1</fullName>
    </submittedName>
</protein>
<dbReference type="PANTHER" id="PTHR16290:SF0">
    <property type="entry name" value="DECAPPING PROTEIN 1, ISOFORM A"/>
    <property type="match status" value="1"/>
</dbReference>
<sequence>MDPKARLAVNLSVLRRHDKNIVEIIDSSSHVVVYKFDTQTTSWTKKGVEGTLFVFKRCIQPVYGFIVMNRVGIDNFVASLTDNMDIESKNGYIIYKADKGEIHGIWTFEEKDRDRIVNQLLLCCKESKTVIPPPQLAESPQISNSTTNSTTPPSQSYGRSIDLLTLFQQAGTKQTNGTHTETTSNGINHGTANGSTTLRQPTPSSNHVSERDILNELFLKANVNESRREAPPATSKNFPSTNGQQLDGKSLLELLRPPATHTSSTPQSKSTNNSSNPLLITPPQKSLSSLPINSLNYNTNNSIYTTKTSSNSLSVGEAPNLSRTQALNVSIASLPKMTRGQQNLVDGINILSRNEFEQRYIRMVQNDPSFMDTLYENYKINVQNMN</sequence>
<dbReference type="EMBL" id="CAJVPS010001252">
    <property type="protein sequence ID" value="CAG8531184.1"/>
    <property type="molecule type" value="Genomic_DNA"/>
</dbReference>
<feature type="region of interest" description="Disordered" evidence="5">
    <location>
        <begin position="173"/>
        <end position="209"/>
    </location>
</feature>
<evidence type="ECO:0000256" key="5">
    <source>
        <dbReference type="SAM" id="MobiDB-lite"/>
    </source>
</evidence>
<feature type="compositionally biased region" description="Polar residues" evidence="5">
    <location>
        <begin position="234"/>
        <end position="245"/>
    </location>
</feature>
<comment type="caution">
    <text evidence="6">The sequence shown here is derived from an EMBL/GenBank/DDBJ whole genome shotgun (WGS) entry which is preliminary data.</text>
</comment>
<feature type="non-terminal residue" evidence="6">
    <location>
        <position position="386"/>
    </location>
</feature>
<name>A0A9N9AG08_9GLOM</name>
<dbReference type="GO" id="GO:0000290">
    <property type="term" value="P:deadenylation-dependent decapping of nuclear-transcribed mRNA"/>
    <property type="evidence" value="ECO:0007669"/>
    <property type="project" value="InterPro"/>
</dbReference>
<feature type="region of interest" description="Disordered" evidence="5">
    <location>
        <begin position="258"/>
        <end position="289"/>
    </location>
</feature>
<keyword evidence="3" id="KW-0963">Cytoplasm</keyword>
<evidence type="ECO:0000256" key="4">
    <source>
        <dbReference type="ARBA" id="ARBA00022664"/>
    </source>
</evidence>
<keyword evidence="4" id="KW-0507">mRNA processing</keyword>
<dbReference type="SUPFAM" id="SSF50729">
    <property type="entry name" value="PH domain-like"/>
    <property type="match status" value="1"/>
</dbReference>
<dbReference type="Proteomes" id="UP000789508">
    <property type="component" value="Unassembled WGS sequence"/>
</dbReference>
<evidence type="ECO:0000256" key="3">
    <source>
        <dbReference type="ARBA" id="ARBA00022490"/>
    </source>
</evidence>
<dbReference type="GO" id="GO:0000932">
    <property type="term" value="C:P-body"/>
    <property type="evidence" value="ECO:0007669"/>
    <property type="project" value="TreeGrafter"/>
</dbReference>
<keyword evidence="7" id="KW-1185">Reference proteome</keyword>
<feature type="region of interest" description="Disordered" evidence="5">
    <location>
        <begin position="132"/>
        <end position="158"/>
    </location>
</feature>
<evidence type="ECO:0000313" key="6">
    <source>
        <dbReference type="EMBL" id="CAG8531184.1"/>
    </source>
</evidence>
<dbReference type="Pfam" id="PF06058">
    <property type="entry name" value="DCP1"/>
    <property type="match status" value="1"/>
</dbReference>
<feature type="region of interest" description="Disordered" evidence="5">
    <location>
        <begin position="225"/>
        <end position="245"/>
    </location>
</feature>
<dbReference type="InterPro" id="IPR010334">
    <property type="entry name" value="Dcp1"/>
</dbReference>
<evidence type="ECO:0000256" key="2">
    <source>
        <dbReference type="ARBA" id="ARBA00008778"/>
    </source>
</evidence>
<dbReference type="InterPro" id="IPR011993">
    <property type="entry name" value="PH-like_dom_sf"/>
</dbReference>
<organism evidence="6 7">
    <name type="scientific">Ambispora leptoticha</name>
    <dbReference type="NCBI Taxonomy" id="144679"/>
    <lineage>
        <taxon>Eukaryota</taxon>
        <taxon>Fungi</taxon>
        <taxon>Fungi incertae sedis</taxon>
        <taxon>Mucoromycota</taxon>
        <taxon>Glomeromycotina</taxon>
        <taxon>Glomeromycetes</taxon>
        <taxon>Archaeosporales</taxon>
        <taxon>Ambisporaceae</taxon>
        <taxon>Ambispora</taxon>
    </lineage>
</organism>
<feature type="compositionally biased region" description="Polar residues" evidence="5">
    <location>
        <begin position="260"/>
        <end position="289"/>
    </location>
</feature>
<evidence type="ECO:0000256" key="1">
    <source>
        <dbReference type="ARBA" id="ARBA00004496"/>
    </source>
</evidence>
<dbReference type="OrthoDB" id="440673at2759"/>
<comment type="similarity">
    <text evidence="2">Belongs to the DCP1 family.</text>
</comment>
<gene>
    <name evidence="6" type="ORF">ALEPTO_LOCUS4945</name>
</gene>
<dbReference type="GO" id="GO:0031087">
    <property type="term" value="P:deadenylation-independent decapping of nuclear-transcribed mRNA"/>
    <property type="evidence" value="ECO:0007669"/>
    <property type="project" value="TreeGrafter"/>
</dbReference>
<dbReference type="PANTHER" id="PTHR16290">
    <property type="entry name" value="TRANSCRIPTION FACTOR SMIF DECAPPING ENZYME DCP1"/>
    <property type="match status" value="1"/>
</dbReference>
<dbReference type="GO" id="GO:0003729">
    <property type="term" value="F:mRNA binding"/>
    <property type="evidence" value="ECO:0007669"/>
    <property type="project" value="TreeGrafter"/>
</dbReference>